<proteinExistence type="inferred from homology"/>
<dbReference type="AlphaFoldDB" id="A0A261Y8R0"/>
<feature type="region of interest" description="Disordered" evidence="2">
    <location>
        <begin position="441"/>
        <end position="527"/>
    </location>
</feature>
<dbReference type="EMBL" id="MVBO01000001">
    <property type="protein sequence ID" value="OZJ06979.1"/>
    <property type="molecule type" value="Genomic_DNA"/>
</dbReference>
<evidence type="ECO:0000256" key="2">
    <source>
        <dbReference type="SAM" id="MobiDB-lite"/>
    </source>
</evidence>
<dbReference type="PANTHER" id="PTHR11102">
    <property type="entry name" value="SEL-1-LIKE PROTEIN"/>
    <property type="match status" value="1"/>
</dbReference>
<dbReference type="SUPFAM" id="SSF81901">
    <property type="entry name" value="HCP-like"/>
    <property type="match status" value="1"/>
</dbReference>
<reference evidence="3 4" key="1">
    <citation type="journal article" date="2017" name="Mycologia">
        <title>Bifiguratus adelaidae, gen. et sp. nov., a new member of Mucoromycotina in endophytic and soil-dwelling habitats.</title>
        <authorList>
            <person name="Torres-Cruz T.J."/>
            <person name="Billingsley Tobias T.L."/>
            <person name="Almatruk M."/>
            <person name="Hesse C."/>
            <person name="Kuske C.R."/>
            <person name="Desiro A."/>
            <person name="Benucci G.M."/>
            <person name="Bonito G."/>
            <person name="Stajich J.E."/>
            <person name="Dunlap C."/>
            <person name="Arnold A.E."/>
            <person name="Porras-Alfaro A."/>
        </authorList>
    </citation>
    <scope>NUCLEOTIDE SEQUENCE [LARGE SCALE GENOMIC DNA]</scope>
    <source>
        <strain evidence="3 4">AZ0501</strain>
    </source>
</reference>
<feature type="compositionally biased region" description="Low complexity" evidence="2">
    <location>
        <begin position="474"/>
        <end position="484"/>
    </location>
</feature>
<name>A0A261Y8R0_9FUNG</name>
<dbReference type="InterPro" id="IPR050767">
    <property type="entry name" value="Sel1_AlgK"/>
</dbReference>
<gene>
    <name evidence="3" type="ORF">BZG36_00054</name>
</gene>
<dbReference type="SMART" id="SM00671">
    <property type="entry name" value="SEL1"/>
    <property type="match status" value="4"/>
</dbReference>
<dbReference type="GO" id="GO:0005789">
    <property type="term" value="C:endoplasmic reticulum membrane"/>
    <property type="evidence" value="ECO:0007669"/>
    <property type="project" value="TreeGrafter"/>
</dbReference>
<dbReference type="Gene3D" id="1.25.40.10">
    <property type="entry name" value="Tetratricopeptide repeat domain"/>
    <property type="match status" value="1"/>
</dbReference>
<protein>
    <recommendedName>
        <fullName evidence="5">HCP-like protein</fullName>
    </recommendedName>
</protein>
<evidence type="ECO:0008006" key="5">
    <source>
        <dbReference type="Google" id="ProtNLM"/>
    </source>
</evidence>
<accession>A0A261Y8R0</accession>
<evidence type="ECO:0000313" key="4">
    <source>
        <dbReference type="Proteomes" id="UP000242875"/>
    </source>
</evidence>
<dbReference type="GO" id="GO:0036503">
    <property type="term" value="P:ERAD pathway"/>
    <property type="evidence" value="ECO:0007669"/>
    <property type="project" value="TreeGrafter"/>
</dbReference>
<organism evidence="3 4">
    <name type="scientific">Bifiguratus adelaidae</name>
    <dbReference type="NCBI Taxonomy" id="1938954"/>
    <lineage>
        <taxon>Eukaryota</taxon>
        <taxon>Fungi</taxon>
        <taxon>Fungi incertae sedis</taxon>
        <taxon>Mucoromycota</taxon>
        <taxon>Mucoromycotina</taxon>
        <taxon>Endogonomycetes</taxon>
        <taxon>Endogonales</taxon>
        <taxon>Endogonales incertae sedis</taxon>
        <taxon>Bifiguratus</taxon>
    </lineage>
</organism>
<dbReference type="InterPro" id="IPR006597">
    <property type="entry name" value="Sel1-like"/>
</dbReference>
<comment type="caution">
    <text evidence="3">The sequence shown here is derived from an EMBL/GenBank/DDBJ whole genome shotgun (WGS) entry which is preliminary data.</text>
</comment>
<sequence>MGLFDSVADRMQVKDVQVLDKVKPSDRTVQDLELKDVLPDQKTLEALKGQGQLSVDVKRLQDATDVLLTGLQTQVDIESLREEVMGVIGEASELVRLANVMLIRPASAPVAMTAYKIAMRCGDDTGAFSYANMVYRGFKDPTMHTTMDESHTKAQQTTSASPLAMAIFSQLAQKGHPPAQLQLASILIRTLPRSVVDALLRKQAEGHQDDVRTSDAGWTPSARKEYHQNVAKAIQLYELAGKSNMYRAGQLVAQDHRRAFDYFTKGADLGDARCTFMIGVYYSSGQVLDDGQPDLYMAFEYFQSASMKGLAEAQYNLARMYLHGKGVPASPTLAAEYYKMAASQQFPPAQFNLARMYLKGVGVPKDVDKGRDMLKQLMATDGDIAKDAEHVLTQELPEPKPKRWCTVMNTPSFLLILFAMSSPQAFGHAVHYPSTTQKLYSTATKGSQKPHHSSRIDPTAPSNTGATSAVQPGDTTTNTNTTDTSNIGSLYDQPVKQRRGSSAHGTVGGQEGEGYEIEALEDPAQYY</sequence>
<dbReference type="OrthoDB" id="2425131at2759"/>
<dbReference type="PANTHER" id="PTHR11102:SF147">
    <property type="entry name" value="SEL1L ADAPTOR SUBUNIT OF ERAD E3 UBIQUITIN LIGASE"/>
    <property type="match status" value="1"/>
</dbReference>
<comment type="similarity">
    <text evidence="1">Belongs to the sel-1 family.</text>
</comment>
<keyword evidence="4" id="KW-1185">Reference proteome</keyword>
<evidence type="ECO:0000313" key="3">
    <source>
        <dbReference type="EMBL" id="OZJ06979.1"/>
    </source>
</evidence>
<dbReference type="Pfam" id="PF08238">
    <property type="entry name" value="Sel1"/>
    <property type="match status" value="4"/>
</dbReference>
<dbReference type="Proteomes" id="UP000242875">
    <property type="component" value="Unassembled WGS sequence"/>
</dbReference>
<dbReference type="InterPro" id="IPR011990">
    <property type="entry name" value="TPR-like_helical_dom_sf"/>
</dbReference>
<feature type="compositionally biased region" description="Polar residues" evidence="2">
    <location>
        <begin position="460"/>
        <end position="470"/>
    </location>
</feature>
<evidence type="ECO:0000256" key="1">
    <source>
        <dbReference type="ARBA" id="ARBA00038101"/>
    </source>
</evidence>